<sequence>MTDKRVALVTGGSRGIGAAIVKRLAADGLHVVALARSADKLQQVCDEVKSANGSAEPLACDIADPKALAAAVEGVIERHGHLDVLVNNAGITKDGLILRMDDADFDAVIDTNLKSAFVAIRAAARSMIRLKGGVGGRIVNISSVSGVAGNAGQANYAASKAGLIGLSKSVAKELAGKGVTCNVVAPGFITTDMTDVLNDAIKEMAKSHIPLKRFGEPREIAAAVSFLASPDASYVTGQVLCVDGGMVM</sequence>
<dbReference type="UniPathway" id="UPA00094"/>
<evidence type="ECO:0000256" key="8">
    <source>
        <dbReference type="RuleBase" id="RU366074"/>
    </source>
</evidence>
<dbReference type="AlphaFoldDB" id="A0A6J4N7M9"/>
<comment type="similarity">
    <text evidence="2 8">Belongs to the short-chain dehydrogenases/reductases (SDR) family.</text>
</comment>
<evidence type="ECO:0000256" key="6">
    <source>
        <dbReference type="PIRSR" id="PIRSR611284-1"/>
    </source>
</evidence>
<feature type="binding site" evidence="7">
    <location>
        <position position="189"/>
    </location>
    <ligand>
        <name>NADP(+)</name>
        <dbReference type="ChEBI" id="CHEBI:58349"/>
    </ligand>
</feature>
<feature type="domain" description="Ketoreductase" evidence="9">
    <location>
        <begin position="5"/>
        <end position="192"/>
    </location>
</feature>
<dbReference type="Pfam" id="PF13561">
    <property type="entry name" value="adh_short_C2"/>
    <property type="match status" value="1"/>
</dbReference>
<evidence type="ECO:0000256" key="4">
    <source>
        <dbReference type="ARBA" id="ARBA00023002"/>
    </source>
</evidence>
<dbReference type="GO" id="GO:0006633">
    <property type="term" value="P:fatty acid biosynthetic process"/>
    <property type="evidence" value="ECO:0007669"/>
    <property type="project" value="UniProtKB-UniPathway"/>
</dbReference>
<protein>
    <recommendedName>
        <fullName evidence="8">3-oxoacyl-[acyl-carrier-protein] reductase</fullName>
        <ecNumber evidence="8">1.1.1.100</ecNumber>
    </recommendedName>
</protein>
<dbReference type="Gene3D" id="3.40.50.720">
    <property type="entry name" value="NAD(P)-binding Rossmann-like Domain"/>
    <property type="match status" value="1"/>
</dbReference>
<dbReference type="SUPFAM" id="SSF51735">
    <property type="entry name" value="NAD(P)-binding Rossmann-fold domains"/>
    <property type="match status" value="1"/>
</dbReference>
<keyword evidence="8" id="KW-0443">Lipid metabolism</keyword>
<proteinExistence type="inferred from homology"/>
<accession>A0A6J4N7M9</accession>
<dbReference type="PANTHER" id="PTHR42879">
    <property type="entry name" value="3-OXOACYL-(ACYL-CARRIER-PROTEIN) REDUCTASE"/>
    <property type="match status" value="1"/>
</dbReference>
<dbReference type="GO" id="GO:0004316">
    <property type="term" value="F:3-oxoacyl-[acyl-carrier-protein] reductase (NADPH) activity"/>
    <property type="evidence" value="ECO:0007669"/>
    <property type="project" value="UniProtKB-UniRule"/>
</dbReference>
<dbReference type="FunFam" id="3.40.50.720:FF:000115">
    <property type="entry name" value="3-oxoacyl-[acyl-carrier-protein] reductase FabG"/>
    <property type="match status" value="1"/>
</dbReference>
<dbReference type="InterPro" id="IPR011284">
    <property type="entry name" value="3oxo_ACP_reduc"/>
</dbReference>
<dbReference type="GO" id="GO:0051287">
    <property type="term" value="F:NAD binding"/>
    <property type="evidence" value="ECO:0007669"/>
    <property type="project" value="UniProtKB-UniRule"/>
</dbReference>
<dbReference type="InterPro" id="IPR002347">
    <property type="entry name" value="SDR_fam"/>
</dbReference>
<feature type="active site" description="Proton acceptor" evidence="6">
    <location>
        <position position="156"/>
    </location>
</feature>
<evidence type="ECO:0000259" key="9">
    <source>
        <dbReference type="SMART" id="SM00822"/>
    </source>
</evidence>
<organism evidence="10">
    <name type="scientific">uncultured Phycisphaerae bacterium</name>
    <dbReference type="NCBI Taxonomy" id="904963"/>
    <lineage>
        <taxon>Bacteria</taxon>
        <taxon>Pseudomonadati</taxon>
        <taxon>Planctomycetota</taxon>
        <taxon>Phycisphaerae</taxon>
        <taxon>environmental samples</taxon>
    </lineage>
</organism>
<dbReference type="PRINTS" id="PR00081">
    <property type="entry name" value="GDHRDH"/>
</dbReference>
<dbReference type="NCBIfam" id="NF009466">
    <property type="entry name" value="PRK12826.1-2"/>
    <property type="match status" value="1"/>
</dbReference>
<dbReference type="PROSITE" id="PS00061">
    <property type="entry name" value="ADH_SHORT"/>
    <property type="match status" value="1"/>
</dbReference>
<evidence type="ECO:0000256" key="5">
    <source>
        <dbReference type="ARBA" id="ARBA00048508"/>
    </source>
</evidence>
<dbReference type="InterPro" id="IPR036291">
    <property type="entry name" value="NAD(P)-bd_dom_sf"/>
</dbReference>
<evidence type="ECO:0000256" key="1">
    <source>
        <dbReference type="ARBA" id="ARBA00002607"/>
    </source>
</evidence>
<comment type="catalytic activity">
    <reaction evidence="5 8">
        <text>a (3R)-hydroxyacyl-[ACP] + NADP(+) = a 3-oxoacyl-[ACP] + NADPH + H(+)</text>
        <dbReference type="Rhea" id="RHEA:17397"/>
        <dbReference type="Rhea" id="RHEA-COMP:9916"/>
        <dbReference type="Rhea" id="RHEA-COMP:9945"/>
        <dbReference type="ChEBI" id="CHEBI:15378"/>
        <dbReference type="ChEBI" id="CHEBI:57783"/>
        <dbReference type="ChEBI" id="CHEBI:58349"/>
        <dbReference type="ChEBI" id="CHEBI:78776"/>
        <dbReference type="ChEBI" id="CHEBI:78827"/>
        <dbReference type="EC" id="1.1.1.100"/>
    </reaction>
</comment>
<comment type="function">
    <text evidence="1 8">Catalyzes the NADPH-dependent reduction of beta-ketoacyl-ACP substrates to beta-hydroxyacyl-ACP products, the first reductive step in the elongation cycle of fatty acid biosynthesis.</text>
</comment>
<feature type="binding site" evidence="7">
    <location>
        <begin position="11"/>
        <end position="14"/>
    </location>
    <ligand>
        <name>NADP(+)</name>
        <dbReference type="ChEBI" id="CHEBI:58349"/>
    </ligand>
</feature>
<gene>
    <name evidence="10" type="ORF">AVDCRST_MAG64-590</name>
</gene>
<evidence type="ECO:0000256" key="3">
    <source>
        <dbReference type="ARBA" id="ARBA00022857"/>
    </source>
</evidence>
<keyword evidence="3 7" id="KW-0521">NADP</keyword>
<dbReference type="EC" id="1.1.1.100" evidence="8"/>
<dbReference type="EMBL" id="CADCUQ010000155">
    <property type="protein sequence ID" value="CAA9380352.1"/>
    <property type="molecule type" value="Genomic_DNA"/>
</dbReference>
<comment type="subunit">
    <text evidence="8">Homotetramer.</text>
</comment>
<dbReference type="InterPro" id="IPR050259">
    <property type="entry name" value="SDR"/>
</dbReference>
<dbReference type="InterPro" id="IPR057326">
    <property type="entry name" value="KR_dom"/>
</dbReference>
<evidence type="ECO:0000313" key="10">
    <source>
        <dbReference type="EMBL" id="CAA9380352.1"/>
    </source>
</evidence>
<reference evidence="10" key="1">
    <citation type="submission" date="2020-02" db="EMBL/GenBank/DDBJ databases">
        <authorList>
            <person name="Meier V. D."/>
        </authorList>
    </citation>
    <scope>NUCLEOTIDE SEQUENCE</scope>
    <source>
        <strain evidence="10">AVDCRST_MAG64</strain>
    </source>
</reference>
<evidence type="ECO:0000256" key="7">
    <source>
        <dbReference type="PIRSR" id="PIRSR611284-2"/>
    </source>
</evidence>
<keyword evidence="4 8" id="KW-0560">Oxidoreductase</keyword>
<dbReference type="SMART" id="SM00822">
    <property type="entry name" value="PKS_KR"/>
    <property type="match status" value="1"/>
</dbReference>
<feature type="binding site" evidence="7">
    <location>
        <position position="88"/>
    </location>
    <ligand>
        <name>NADP(+)</name>
        <dbReference type="ChEBI" id="CHEBI:58349"/>
    </ligand>
</feature>
<dbReference type="NCBIfam" id="TIGR01830">
    <property type="entry name" value="3oxo_ACP_reduc"/>
    <property type="match status" value="1"/>
</dbReference>
<dbReference type="InterPro" id="IPR020904">
    <property type="entry name" value="Sc_DH/Rdtase_CS"/>
</dbReference>
<name>A0A6J4N7M9_9BACT</name>
<evidence type="ECO:0000256" key="2">
    <source>
        <dbReference type="ARBA" id="ARBA00006484"/>
    </source>
</evidence>
<dbReference type="PANTHER" id="PTHR42879:SF2">
    <property type="entry name" value="3-OXOACYL-[ACYL-CARRIER-PROTEIN] REDUCTASE FABG"/>
    <property type="match status" value="1"/>
</dbReference>
<dbReference type="PRINTS" id="PR00080">
    <property type="entry name" value="SDRFAMILY"/>
</dbReference>
<feature type="binding site" evidence="7">
    <location>
        <begin position="156"/>
        <end position="160"/>
    </location>
    <ligand>
        <name>NADP(+)</name>
        <dbReference type="ChEBI" id="CHEBI:58349"/>
    </ligand>
</feature>
<keyword evidence="8" id="KW-0444">Lipid biosynthesis</keyword>
<dbReference type="NCBIfam" id="NF005559">
    <property type="entry name" value="PRK07231.1"/>
    <property type="match status" value="1"/>
</dbReference>
<keyword evidence="8" id="KW-0276">Fatty acid metabolism</keyword>
<keyword evidence="8" id="KW-0275">Fatty acid biosynthesis</keyword>
<dbReference type="CDD" id="cd05333">
    <property type="entry name" value="BKR_SDR_c"/>
    <property type="match status" value="1"/>
</dbReference>
<comment type="pathway">
    <text evidence="8">Lipid metabolism; fatty acid biosynthesis.</text>
</comment>